<gene>
    <name evidence="1" type="ORF">G2W53_014603</name>
</gene>
<dbReference type="AlphaFoldDB" id="A0A834WTV1"/>
<dbReference type="Proteomes" id="UP000634136">
    <property type="component" value="Unassembled WGS sequence"/>
</dbReference>
<sequence length="58" mass="6499">MKRLQRDCSANRSIEKGADHFGINLGHVKDARFRVYESNSDVEDKVSEITSTTSSSQP</sequence>
<keyword evidence="2" id="KW-1185">Reference proteome</keyword>
<reference evidence="1" key="1">
    <citation type="submission" date="2020-09" db="EMBL/GenBank/DDBJ databases">
        <title>Genome-Enabled Discovery of Anthraquinone Biosynthesis in Senna tora.</title>
        <authorList>
            <person name="Kang S.-H."/>
            <person name="Pandey R.P."/>
            <person name="Lee C.-M."/>
            <person name="Sim J.-S."/>
            <person name="Jeong J.-T."/>
            <person name="Choi B.-S."/>
            <person name="Jung M."/>
            <person name="Ginzburg D."/>
            <person name="Zhao K."/>
            <person name="Won S.Y."/>
            <person name="Oh T.-J."/>
            <person name="Yu Y."/>
            <person name="Kim N.-H."/>
            <person name="Lee O.R."/>
            <person name="Lee T.-H."/>
            <person name="Bashyal P."/>
            <person name="Kim T.-S."/>
            <person name="Lee W.-H."/>
            <person name="Kawkins C."/>
            <person name="Kim C.-K."/>
            <person name="Kim J.S."/>
            <person name="Ahn B.O."/>
            <person name="Rhee S.Y."/>
            <person name="Sohng J.K."/>
        </authorList>
    </citation>
    <scope>NUCLEOTIDE SEQUENCE</scope>
    <source>
        <tissue evidence="1">Leaf</tissue>
    </source>
</reference>
<evidence type="ECO:0000313" key="1">
    <source>
        <dbReference type="EMBL" id="KAF7832270.1"/>
    </source>
</evidence>
<name>A0A834WTV1_9FABA</name>
<comment type="caution">
    <text evidence="1">The sequence shown here is derived from an EMBL/GenBank/DDBJ whole genome shotgun (WGS) entry which is preliminary data.</text>
</comment>
<protein>
    <submittedName>
        <fullName evidence="1">Uncharacterized protein</fullName>
    </submittedName>
</protein>
<organism evidence="1 2">
    <name type="scientific">Senna tora</name>
    <dbReference type="NCBI Taxonomy" id="362788"/>
    <lineage>
        <taxon>Eukaryota</taxon>
        <taxon>Viridiplantae</taxon>
        <taxon>Streptophyta</taxon>
        <taxon>Embryophyta</taxon>
        <taxon>Tracheophyta</taxon>
        <taxon>Spermatophyta</taxon>
        <taxon>Magnoliopsida</taxon>
        <taxon>eudicotyledons</taxon>
        <taxon>Gunneridae</taxon>
        <taxon>Pentapetalae</taxon>
        <taxon>rosids</taxon>
        <taxon>fabids</taxon>
        <taxon>Fabales</taxon>
        <taxon>Fabaceae</taxon>
        <taxon>Caesalpinioideae</taxon>
        <taxon>Cassia clade</taxon>
        <taxon>Senna</taxon>
    </lineage>
</organism>
<accession>A0A834WTV1</accession>
<dbReference type="EMBL" id="JAAIUW010000005">
    <property type="protein sequence ID" value="KAF7832270.1"/>
    <property type="molecule type" value="Genomic_DNA"/>
</dbReference>
<evidence type="ECO:0000313" key="2">
    <source>
        <dbReference type="Proteomes" id="UP000634136"/>
    </source>
</evidence>
<proteinExistence type="predicted"/>